<feature type="active site" description="For ATPase activity" evidence="1">
    <location>
        <position position="160"/>
    </location>
</feature>
<dbReference type="PANTHER" id="PTHR34413:SF2">
    <property type="entry name" value="PROPHAGE TAIL FIBER ASSEMBLY PROTEIN HOMOLOG TFAE-RELATED"/>
    <property type="match status" value="1"/>
</dbReference>
<evidence type="ECO:0000259" key="3">
    <source>
        <dbReference type="Pfam" id="PF20454"/>
    </source>
</evidence>
<feature type="binding site" evidence="1">
    <location>
        <position position="370"/>
    </location>
    <ligand>
        <name>Mg(2+)</name>
        <dbReference type="ChEBI" id="CHEBI:18420"/>
        <note>catalytic; for nuclease activity</note>
    </ligand>
</feature>
<feature type="domain" description="Phage terminase large subunit GpA ATPase" evidence="2">
    <location>
        <begin position="25"/>
        <end position="270"/>
    </location>
</feature>
<name>A0A8S5QE20_9CAUD</name>
<reference evidence="4" key="1">
    <citation type="journal article" date="2021" name="Proc. Natl. Acad. Sci. U.S.A.">
        <title>A Catalog of Tens of Thousands of Viruses from Human Metagenomes Reveals Hidden Associations with Chronic Diseases.</title>
        <authorList>
            <person name="Tisza M.J."/>
            <person name="Buck C.B."/>
        </authorList>
    </citation>
    <scope>NUCLEOTIDE SEQUENCE</scope>
    <source>
        <strain evidence="4">CtqPn17</strain>
    </source>
</reference>
<dbReference type="EC" id="3.1.21.4" evidence="1"/>
<evidence type="ECO:0000256" key="1">
    <source>
        <dbReference type="HAMAP-Rule" id="MF_04144"/>
    </source>
</evidence>
<dbReference type="EMBL" id="BK015642">
    <property type="protein sequence ID" value="DAE17542.1"/>
    <property type="molecule type" value="Genomic_DNA"/>
</dbReference>
<comment type="subcellular location">
    <subcellularLocation>
        <location evidence="1">Host cytoplasm</location>
    </subcellularLocation>
    <text evidence="1">The terminase lies at a unique vertex of the procapsid during viral DNA packaging.</text>
</comment>
<dbReference type="PANTHER" id="PTHR34413">
    <property type="entry name" value="PROPHAGE TAIL FIBER ASSEMBLY PROTEIN HOMOLOG TFAE-RELATED-RELATED"/>
    <property type="match status" value="1"/>
</dbReference>
<keyword evidence="1" id="KW-0255">Endonuclease</keyword>
<proteinExistence type="inferred from homology"/>
<dbReference type="Pfam" id="PF20454">
    <property type="entry name" value="GpA_nuclease"/>
    <property type="match status" value="1"/>
</dbReference>
<dbReference type="GO" id="GO:0016887">
    <property type="term" value="F:ATP hydrolysis activity"/>
    <property type="evidence" value="ECO:0007669"/>
    <property type="project" value="UniProtKB-UniRule"/>
</dbReference>
<comment type="catalytic activity">
    <reaction evidence="1">
        <text>Endonucleolytic cleavage of DNA to give specific double-stranded fragments with terminal 5'-phosphates.</text>
        <dbReference type="EC" id="3.1.21.4"/>
    </reaction>
</comment>
<keyword evidence="1" id="KW-0460">Magnesium</keyword>
<sequence>MFHPPEAQTVSEWADKNRILVSESSAEPGAWRTDRAPYQREIMDSFTQPGIWQIVIMASAQVGKSEIELNMMGCAIDNDPGPMLYIQPTDKVAEDYSKRRIAPMIQACPTLKEKVFKARSRDTANTITMKTFPGGSLAIIGANSPADLASKPVRYIFMDETDRFPASAGTEGDPQELAERRTETFRHNRKIVKTSTPTIKGRSKIEKDYMNGTQEEWHTECPHCHTFNFIRFSDIHFEKEDFKDAEGNDDYHVLKVTWQCPTCKREIPEHLAKRLPAKWVSKNPAALNNGIRSFRLNAFMSPWSDWKDIIYKFLKSKNDPEMLKTFYNTILGECWEVHTNKGLDEKLYNRREHYNAEVPTGVLLLTMGIDTQDNRLEYEVVGWDRNGQSWGINRGIIPGRADSPGVWEEVDLLLDHEWKMKNGMKMKALATFMDSGGHFTMDVYKECAKRQTKRIWAVKGEGGEGKEYCRQMKKAKQSEGIKFIIGVDDGKGAIMYEAGLEEPGPNYMHFPIDYRAGYDKEYFKGLISEQMVIHRQRGRTVVTWDKIYERNEPLDCRNYARAAYRYFNWHFDKLEKLIYGIEEPKVITKKEEKKRKQRHIVSPGIQV</sequence>
<dbReference type="InterPro" id="IPR008866">
    <property type="entry name" value="Phage_lambda_GpA-like"/>
</dbReference>
<dbReference type="InterPro" id="IPR051220">
    <property type="entry name" value="TFA_Chaperone"/>
</dbReference>
<feature type="domain" description="Terminase large subunit GpA endonuclease" evidence="3">
    <location>
        <begin position="291"/>
        <end position="570"/>
    </location>
</feature>
<protein>
    <recommendedName>
        <fullName evidence="1">Terminase, large subunit</fullName>
    </recommendedName>
    <alternativeName>
        <fullName evidence="1">DNA-packaging protein</fullName>
    </alternativeName>
    <alternativeName>
        <fullName evidence="1">Large terminase protein</fullName>
    </alternativeName>
    <domain>
        <recommendedName>
            <fullName evidence="1">Endonuclease</fullName>
            <ecNumber evidence="1">3.1.21.4</ecNumber>
        </recommendedName>
    </domain>
    <domain>
        <recommendedName>
            <fullName evidence="1">ATPase</fullName>
            <ecNumber evidence="1">3.6.4.-</ecNumber>
        </recommendedName>
    </domain>
</protein>
<evidence type="ECO:0000259" key="2">
    <source>
        <dbReference type="Pfam" id="PF05876"/>
    </source>
</evidence>
<dbReference type="InterPro" id="IPR046454">
    <property type="entry name" value="GpA_endonuclease"/>
</dbReference>
<organism evidence="4">
    <name type="scientific">Caudovirales sp. ctqPn17</name>
    <dbReference type="NCBI Taxonomy" id="2825772"/>
    <lineage>
        <taxon>Viruses</taxon>
        <taxon>Duplodnaviria</taxon>
        <taxon>Heunggongvirae</taxon>
        <taxon>Uroviricota</taxon>
        <taxon>Caudoviricetes</taxon>
    </lineage>
</organism>
<accession>A0A8S5QE20</accession>
<dbReference type="GO" id="GO:0030430">
    <property type="term" value="C:host cell cytoplasm"/>
    <property type="evidence" value="ECO:0007669"/>
    <property type="project" value="UniProtKB-SubCell"/>
</dbReference>
<keyword evidence="1" id="KW-0479">Metal-binding</keyword>
<dbReference type="Gene3D" id="3.40.50.300">
    <property type="entry name" value="P-loop containing nucleotide triphosphate hydrolases"/>
    <property type="match status" value="1"/>
</dbReference>
<dbReference type="GO" id="GO:0019073">
    <property type="term" value="P:viral DNA genome packaging"/>
    <property type="evidence" value="ECO:0007669"/>
    <property type="project" value="UniProtKB-UniRule"/>
</dbReference>
<keyword evidence="1" id="KW-0231">Viral genome packaging</keyword>
<evidence type="ECO:0000313" key="4">
    <source>
        <dbReference type="EMBL" id="DAE17542.1"/>
    </source>
</evidence>
<comment type="cofactor">
    <cofactor evidence="1">
        <name>Mg(2+)</name>
        <dbReference type="ChEBI" id="CHEBI:18420"/>
    </cofactor>
</comment>
<keyword evidence="1" id="KW-1188">Viral release from host cell</keyword>
<dbReference type="EC" id="3.6.4.-" evidence="1"/>
<feature type="short sequence motif" description="Walker B motif" evidence="1">
    <location>
        <begin position="155"/>
        <end position="160"/>
    </location>
</feature>
<dbReference type="HAMAP" id="MF_04144">
    <property type="entry name" value="TERL_LAMBDA"/>
    <property type="match status" value="1"/>
</dbReference>
<keyword evidence="1" id="KW-0378">Hydrolase</keyword>
<keyword evidence="1" id="KW-0547">Nucleotide-binding</keyword>
<comment type="function">
    <text evidence="1">The terminase large subunit acts as an ATP driven molecular motor necessary for viral DNA translocation into empty capsids and as an endonuclease that cuts the viral genome from the concetamer to initiate and to end the packaging reaction. The terminase lies at a unique vertex of the procapsid and is composed of two subunits, a small terminase subunit involved in viral DNA recognition, and a large terminase subunit possessing endonucleolytic and ATPase activities (DNA maturation and packaging). The endonuclease activity cleaves the viral DNA generating 5'overhangs. The strand separation activity separates the cohesive ends generating the single-stranded 'sticky' ends of the mature genome. The DNA-terminase complex binds to the portal of the procapsid thereby activating the translocase activity of the terminase. The terminase packages the viral DNA into the procapsid until the next concatemer reaches the complex. The downstream site is then cut generating the mature right end of the genome, the heterotrimer undocks from the DNA-filled head and remains bound to the left end of concatemer's next genome.</text>
</comment>
<comment type="domain">
    <text evidence="1">The N-terminus is involved in the formation of the heterotrimer with the small subunit. The N-terminus part contains the translocase activity involved in DNA packaging. At the N-terminus, there is a high affinity ATPase center that is probably needed for the packaging activity. The Walker A motif of the ATPase center is responsible for interacting with the ATP phosphate and the Q motif governs force generation and the interaction with DNA. The C-terminus contains the site specific endonuclease (cos-cleavage) and strand separation activities required for genome maturation. A second ATPase catalytic site regulates the genome maturation. The C-terminus very end is involved in binding to the procapsid. Contains a basic leucine zipper (bZIP) that may be involved in the formation of the terminase.</text>
</comment>
<comment type="similarity">
    <text evidence="1">Belongs to the lambdavirus large terminase family.</text>
</comment>
<dbReference type="Pfam" id="PF05876">
    <property type="entry name" value="GpA_ATPase"/>
    <property type="match status" value="1"/>
</dbReference>
<dbReference type="GO" id="GO:0098009">
    <property type="term" value="C:viral terminase, large subunit"/>
    <property type="evidence" value="ECO:0007669"/>
    <property type="project" value="UniProtKB-UniRule"/>
</dbReference>
<comment type="caution">
    <text evidence="1">Lacks conserved residue(s) required for the propagation of feature annotation.</text>
</comment>
<dbReference type="GO" id="GO:0005524">
    <property type="term" value="F:ATP binding"/>
    <property type="evidence" value="ECO:0007669"/>
    <property type="project" value="UniProtKB-UniRule"/>
</dbReference>
<dbReference type="GO" id="GO:0009036">
    <property type="term" value="F:type II site-specific deoxyribonuclease activity"/>
    <property type="evidence" value="ECO:0007669"/>
    <property type="project" value="UniProtKB-UniRule"/>
</dbReference>
<dbReference type="InterPro" id="IPR027417">
    <property type="entry name" value="P-loop_NTPase"/>
</dbReference>
<keyword evidence="1" id="KW-0540">Nuclease</keyword>
<dbReference type="GO" id="GO:0046872">
    <property type="term" value="F:metal ion binding"/>
    <property type="evidence" value="ECO:0007669"/>
    <property type="project" value="UniProtKB-UniRule"/>
</dbReference>
<feature type="short sequence motif" description="Walker A motif" evidence="1">
    <location>
        <begin position="58"/>
        <end position="65"/>
    </location>
</feature>
<keyword evidence="1" id="KW-0067">ATP-binding</keyword>
<comment type="subunit">
    <text evidence="1">Interacts (via N-terminus) with the terminase small subunit (via C-terminus); the active complex is probably heterooligomeric. Interacts (via C-terminus) with the portal protein; this interaction allows the packaging of viral DNA.</text>
</comment>
<keyword evidence="1" id="KW-1035">Host cytoplasm</keyword>
<dbReference type="InterPro" id="IPR046453">
    <property type="entry name" value="GpA_ATPase"/>
</dbReference>